<dbReference type="KEGG" id="fpei:C4N17_03290"/>
<name>A0AAD0MRK2_9FUSO</name>
<accession>A0AAD0MRK2</accession>
<organism evidence="1 2">
    <name type="scientific">Fusobacterium periodonticum</name>
    <dbReference type="NCBI Taxonomy" id="860"/>
    <lineage>
        <taxon>Bacteria</taxon>
        <taxon>Fusobacteriati</taxon>
        <taxon>Fusobacteriota</taxon>
        <taxon>Fusobacteriia</taxon>
        <taxon>Fusobacteriales</taxon>
        <taxon>Fusobacteriaceae</taxon>
        <taxon>Fusobacterium</taxon>
    </lineage>
</organism>
<dbReference type="EMBL" id="CP028108">
    <property type="protein sequence ID" value="AVQ26432.1"/>
    <property type="molecule type" value="Genomic_DNA"/>
</dbReference>
<dbReference type="AlphaFoldDB" id="A0AAD0MRK2"/>
<gene>
    <name evidence="1" type="ORF">C4N17_03290</name>
</gene>
<evidence type="ECO:0000313" key="1">
    <source>
        <dbReference type="EMBL" id="AVQ26432.1"/>
    </source>
</evidence>
<protein>
    <submittedName>
        <fullName evidence="1">Uncharacterized protein</fullName>
    </submittedName>
</protein>
<evidence type="ECO:0000313" key="2">
    <source>
        <dbReference type="Proteomes" id="UP000241472"/>
    </source>
</evidence>
<reference evidence="1 2" key="1">
    <citation type="submission" date="2018-03" db="EMBL/GenBank/DDBJ databases">
        <title>Complete Fusobacterium genomes using hybrid Minion sequencing.</title>
        <authorList>
            <person name="Slade D.J."/>
            <person name="Lahmers K."/>
        </authorList>
    </citation>
    <scope>NUCLEOTIDE SEQUENCE [LARGE SCALE GENOMIC DNA]</scope>
    <source>
        <strain evidence="1 2">2_1_31</strain>
    </source>
</reference>
<sequence>MFRNIINTYGKHGREAFINDWLYSSKCKINITRGESDNFFYLTIFPFLYKTFFTTFPFSSYSIASPFKTLSLKL</sequence>
<proteinExistence type="predicted"/>
<dbReference type="Proteomes" id="UP000241472">
    <property type="component" value="Chromosome"/>
</dbReference>